<dbReference type="OMA" id="MQDLHPI"/>
<keyword evidence="5" id="KW-0053">Apoptosis</keyword>
<dbReference type="GeneTree" id="ENSGT00650000094837"/>
<evidence type="ECO:0000256" key="8">
    <source>
        <dbReference type="ARBA" id="ARBA00023136"/>
    </source>
</evidence>
<evidence type="ECO:0000313" key="10">
    <source>
        <dbReference type="EMBL" id="KAF0041430.1"/>
    </source>
</evidence>
<name>A0A2U9BY77_SCOMX</name>
<reference evidence="11" key="4">
    <citation type="submission" date="2023-05" db="EMBL/GenBank/DDBJ databases">
        <title>High-quality long-read genome of Scophthalmus maximus.</title>
        <authorList>
            <person name="Lien S."/>
            <person name="Martinez P."/>
        </authorList>
    </citation>
    <scope>NUCLEOTIDE SEQUENCE [LARGE SCALE GENOMIC DNA]</scope>
</reference>
<organism evidence="9 12">
    <name type="scientific">Scophthalmus maximus</name>
    <name type="common">Turbot</name>
    <name type="synonym">Psetta maxima</name>
    <dbReference type="NCBI Taxonomy" id="52904"/>
    <lineage>
        <taxon>Eukaryota</taxon>
        <taxon>Metazoa</taxon>
        <taxon>Chordata</taxon>
        <taxon>Craniata</taxon>
        <taxon>Vertebrata</taxon>
        <taxon>Euteleostomi</taxon>
        <taxon>Actinopterygii</taxon>
        <taxon>Neopterygii</taxon>
        <taxon>Teleostei</taxon>
        <taxon>Neoteleostei</taxon>
        <taxon>Acanthomorphata</taxon>
        <taxon>Carangaria</taxon>
        <taxon>Pleuronectiformes</taxon>
        <taxon>Pleuronectoidei</taxon>
        <taxon>Scophthalmidae</taxon>
        <taxon>Scophthalmus</taxon>
    </lineage>
</organism>
<dbReference type="RefSeq" id="XP_035498426.1">
    <property type="nucleotide sequence ID" value="XM_035642533.2"/>
</dbReference>
<evidence type="ECO:0000313" key="13">
    <source>
        <dbReference type="Proteomes" id="UP000438429"/>
    </source>
</evidence>
<reference evidence="9 12" key="1">
    <citation type="submission" date="2017-12" db="EMBL/GenBank/DDBJ databases">
        <title>Integrating genomic resources of turbot (Scophthalmus maximus) in depth evaluation of genetic and physical mapping variation across individuals.</title>
        <authorList>
            <person name="Martinez P."/>
        </authorList>
    </citation>
    <scope>NUCLEOTIDE SEQUENCE [LARGE SCALE GENOMIC DNA]</scope>
</reference>
<keyword evidence="8" id="KW-0472">Membrane</keyword>
<dbReference type="GO" id="GO:2001238">
    <property type="term" value="P:positive regulation of extrinsic apoptotic signaling pathway"/>
    <property type="evidence" value="ECO:0007669"/>
    <property type="project" value="TreeGrafter"/>
</dbReference>
<dbReference type="EMBL" id="VEVO01000006">
    <property type="protein sequence ID" value="KAF0041430.1"/>
    <property type="molecule type" value="Genomic_DNA"/>
</dbReference>
<accession>A0A2U9BY77</accession>
<dbReference type="KEGG" id="smau:118315322"/>
<dbReference type="AlphaFoldDB" id="A0A2U9BY77"/>
<dbReference type="Bgee" id="ENSSMAG00000011568">
    <property type="expression patterns" value="Expressed in head kidney and 6 other cell types or tissues"/>
</dbReference>
<evidence type="ECO:0000313" key="9">
    <source>
        <dbReference type="EMBL" id="AWP08813.1"/>
    </source>
</evidence>
<evidence type="ECO:0000256" key="4">
    <source>
        <dbReference type="ARBA" id="ARBA00022490"/>
    </source>
</evidence>
<keyword evidence="6" id="KW-1000">Mitochondrion outer membrane</keyword>
<comment type="subcellular location">
    <subcellularLocation>
        <location evidence="2">Cytoplasm</location>
    </subcellularLocation>
    <subcellularLocation>
        <location evidence="1">Mitochondrion outer membrane</location>
    </subcellularLocation>
</comment>
<evidence type="ECO:0000256" key="7">
    <source>
        <dbReference type="ARBA" id="ARBA00023128"/>
    </source>
</evidence>
<dbReference type="InterPro" id="IPR036834">
    <property type="entry name" value="Bcl-2-like_sf"/>
</dbReference>
<dbReference type="Ensembl" id="ENSSMAT00000019087.2">
    <property type="protein sequence ID" value="ENSSMAP00000018850.1"/>
    <property type="gene ID" value="ENSSMAG00000011568.2"/>
</dbReference>
<evidence type="ECO:0000256" key="5">
    <source>
        <dbReference type="ARBA" id="ARBA00022703"/>
    </source>
</evidence>
<keyword evidence="7" id="KW-0496">Mitochondrion</keyword>
<dbReference type="Pfam" id="PF06393">
    <property type="entry name" value="BID"/>
    <property type="match status" value="1"/>
</dbReference>
<sequence>MDAHTRSGTGGQDAALVILAFLQTDGGNSEYSKELLSLGNDFNLTRDVNCNVPGHNQHQQHQHQRSIAITQDDDGDLETDGHLPSCPLLYTRDLQPSVELQWLIGNHEAAAELRRVAEELREIGAQIEQEVVARATRNLRRNISASPSEQWRTYLTREVEQVMRRGVGLEQLPQERVLMALTLTLVKGVCEQAPHFLRNLFNAALQYIGQSGSR</sequence>
<keyword evidence="12" id="KW-1185">Reference proteome</keyword>
<dbReference type="PANTHER" id="PTHR35447:SF1">
    <property type="entry name" value="BH3-INTERACTING DOMAIN DEATH AGONIST"/>
    <property type="match status" value="1"/>
</dbReference>
<dbReference type="Proteomes" id="UP000694558">
    <property type="component" value="Chromosome 10"/>
</dbReference>
<dbReference type="Gene3D" id="1.10.437.10">
    <property type="entry name" value="Blc2-like"/>
    <property type="match status" value="1"/>
</dbReference>
<protein>
    <recommendedName>
        <fullName evidence="3">BH3-interacting domain death agonist</fullName>
    </recommendedName>
</protein>
<dbReference type="RefSeq" id="XP_035498425.1">
    <property type="nucleotide sequence ID" value="XM_035642532.2"/>
</dbReference>
<proteinExistence type="predicted"/>
<dbReference type="EMBL" id="CP026252">
    <property type="protein sequence ID" value="AWP08813.1"/>
    <property type="molecule type" value="Genomic_DNA"/>
</dbReference>
<dbReference type="OrthoDB" id="9941774at2759"/>
<dbReference type="PANTHER" id="PTHR35447">
    <property type="entry name" value="BH3-INTERACTING DOMAIN DEATH AGONIST"/>
    <property type="match status" value="1"/>
</dbReference>
<reference evidence="11" key="5">
    <citation type="submission" date="2025-05" db="UniProtKB">
        <authorList>
            <consortium name="Ensembl"/>
        </authorList>
    </citation>
    <scope>IDENTIFICATION</scope>
</reference>
<reference evidence="11" key="3">
    <citation type="submission" date="2020-05" db="EMBL/GenBank/DDBJ databases">
        <authorList>
            <person name="Moser M."/>
        </authorList>
    </citation>
    <scope>NUCLEOTIDE SEQUENCE [LARGE SCALE GENOMIC DNA]</scope>
</reference>
<dbReference type="InterPro" id="IPR010479">
    <property type="entry name" value="BID"/>
</dbReference>
<dbReference type="GeneID" id="118315322"/>
<dbReference type="Proteomes" id="UP000438429">
    <property type="component" value="Unassembled WGS sequence"/>
</dbReference>
<gene>
    <name evidence="11" type="primary">bida</name>
    <name evidence="10" type="ORF">F2P81_007328</name>
    <name evidence="9" type="ORF">SMAX5B_017840</name>
</gene>
<dbReference type="Proteomes" id="UP000246464">
    <property type="component" value="Chromosome 10"/>
</dbReference>
<evidence type="ECO:0000313" key="12">
    <source>
        <dbReference type="Proteomes" id="UP000246464"/>
    </source>
</evidence>
<dbReference type="SUPFAM" id="SSF56854">
    <property type="entry name" value="Bcl-2 inhibitors of programmed cell death"/>
    <property type="match status" value="1"/>
</dbReference>
<dbReference type="GO" id="GO:0005741">
    <property type="term" value="C:mitochondrial outer membrane"/>
    <property type="evidence" value="ECO:0007669"/>
    <property type="project" value="UniProtKB-SubCell"/>
</dbReference>
<dbReference type="GO" id="GO:0090200">
    <property type="term" value="P:positive regulation of release of cytochrome c from mitochondria"/>
    <property type="evidence" value="ECO:0007669"/>
    <property type="project" value="TreeGrafter"/>
</dbReference>
<dbReference type="STRING" id="52904.ENSSMAP00000018850"/>
<dbReference type="GO" id="GO:0008637">
    <property type="term" value="P:apoptotic mitochondrial changes"/>
    <property type="evidence" value="ECO:0007669"/>
    <property type="project" value="TreeGrafter"/>
</dbReference>
<evidence type="ECO:0000256" key="3">
    <source>
        <dbReference type="ARBA" id="ARBA00015802"/>
    </source>
</evidence>
<keyword evidence="4" id="KW-0963">Cytoplasm</keyword>
<evidence type="ECO:0000256" key="2">
    <source>
        <dbReference type="ARBA" id="ARBA00004496"/>
    </source>
</evidence>
<evidence type="ECO:0000256" key="1">
    <source>
        <dbReference type="ARBA" id="ARBA00004294"/>
    </source>
</evidence>
<reference evidence="10 13" key="2">
    <citation type="submission" date="2019-06" db="EMBL/GenBank/DDBJ databases">
        <title>Draft genomes of female and male turbot (Scophthalmus maximus).</title>
        <authorList>
            <person name="Xu H."/>
            <person name="Xu X.-W."/>
            <person name="Shao C."/>
            <person name="Chen S."/>
        </authorList>
    </citation>
    <scope>NUCLEOTIDE SEQUENCE [LARGE SCALE GENOMIC DNA]</scope>
    <source>
        <strain evidence="10">Ysfricsl-2016a</strain>
        <tissue evidence="10">Blood</tissue>
    </source>
</reference>
<dbReference type="GO" id="GO:2001244">
    <property type="term" value="P:positive regulation of intrinsic apoptotic signaling pathway"/>
    <property type="evidence" value="ECO:0007669"/>
    <property type="project" value="TreeGrafter"/>
</dbReference>
<dbReference type="GO" id="GO:0005829">
    <property type="term" value="C:cytosol"/>
    <property type="evidence" value="ECO:0007669"/>
    <property type="project" value="TreeGrafter"/>
</dbReference>
<evidence type="ECO:0000313" key="11">
    <source>
        <dbReference type="Ensembl" id="ENSSMAP00000018850.1"/>
    </source>
</evidence>
<evidence type="ECO:0000256" key="6">
    <source>
        <dbReference type="ARBA" id="ARBA00022787"/>
    </source>
</evidence>
<dbReference type="CTD" id="559425"/>